<reference evidence="2 3" key="1">
    <citation type="submission" date="2018-09" db="EMBL/GenBank/DDBJ databases">
        <title>Genomic investigation of the strawberry pathogen Phytophthora fragariae indicates pathogenicity is determined by transcriptional variation in three key races.</title>
        <authorList>
            <person name="Adams T.M."/>
            <person name="Armitage A.D."/>
            <person name="Sobczyk M.K."/>
            <person name="Bates H.J."/>
            <person name="Dunwell J.M."/>
            <person name="Nellist C.F."/>
            <person name="Harrison R.J."/>
        </authorList>
    </citation>
    <scope>NUCLEOTIDE SEQUENCE [LARGE SCALE GENOMIC DNA]</scope>
    <source>
        <strain evidence="2 3">BC-23</strain>
    </source>
</reference>
<accession>A0A6G0MNM0</accession>
<name>A0A6G0MNM0_9STRA</name>
<evidence type="ECO:0000313" key="2">
    <source>
        <dbReference type="EMBL" id="KAE9174564.1"/>
    </source>
</evidence>
<evidence type="ECO:0000313" key="3">
    <source>
        <dbReference type="Proteomes" id="UP000476176"/>
    </source>
</evidence>
<organism evidence="2 3">
    <name type="scientific">Phytophthora fragariae</name>
    <dbReference type="NCBI Taxonomy" id="53985"/>
    <lineage>
        <taxon>Eukaryota</taxon>
        <taxon>Sar</taxon>
        <taxon>Stramenopiles</taxon>
        <taxon>Oomycota</taxon>
        <taxon>Peronosporomycetes</taxon>
        <taxon>Peronosporales</taxon>
        <taxon>Peronosporaceae</taxon>
        <taxon>Phytophthora</taxon>
    </lineage>
</organism>
<gene>
    <name evidence="2" type="ORF">PF004_g26627</name>
</gene>
<comment type="caution">
    <text evidence="2">The sequence shown here is derived from an EMBL/GenBank/DDBJ whole genome shotgun (WGS) entry which is preliminary data.</text>
</comment>
<dbReference type="AlphaFoldDB" id="A0A6G0MNM0"/>
<sequence>MQLVSFKGKFTTGRILSAFSFFFSLRLWVRAALASSSRALATPRLDLQHLHHARPVTQASCHPSLSIHGRPVIPPCSFLLTSPCPTPAKPGAVSHQRQRLPSLAPSRPQICVLQNGRPSATIAPAATAPHSQTLCTAAPQRVRHPPLTDRAAPFRNAASRTSDCQQRSNGGGS</sequence>
<dbReference type="Proteomes" id="UP000476176">
    <property type="component" value="Unassembled WGS sequence"/>
</dbReference>
<protein>
    <submittedName>
        <fullName evidence="2">Uncharacterized protein</fullName>
    </submittedName>
</protein>
<evidence type="ECO:0000256" key="1">
    <source>
        <dbReference type="SAM" id="MobiDB-lite"/>
    </source>
</evidence>
<proteinExistence type="predicted"/>
<feature type="compositionally biased region" description="Polar residues" evidence="1">
    <location>
        <begin position="158"/>
        <end position="173"/>
    </location>
</feature>
<feature type="region of interest" description="Disordered" evidence="1">
    <location>
        <begin position="141"/>
        <end position="173"/>
    </location>
</feature>
<dbReference type="EMBL" id="QXGC01003585">
    <property type="protein sequence ID" value="KAE9174564.1"/>
    <property type="molecule type" value="Genomic_DNA"/>
</dbReference>